<dbReference type="GO" id="GO:0006281">
    <property type="term" value="P:DNA repair"/>
    <property type="evidence" value="ECO:0007669"/>
    <property type="project" value="UniProtKB-KW"/>
</dbReference>
<comment type="similarity">
    <text evidence="1">Belongs to the peptidase S24 family.</text>
</comment>
<dbReference type="InterPro" id="IPR015927">
    <property type="entry name" value="Peptidase_S24_S26A/B/C"/>
</dbReference>
<dbReference type="Pfam" id="PF00717">
    <property type="entry name" value="Peptidase_S24"/>
    <property type="match status" value="1"/>
</dbReference>
<dbReference type="GO" id="GO:0045892">
    <property type="term" value="P:negative regulation of DNA-templated transcription"/>
    <property type="evidence" value="ECO:0007669"/>
    <property type="project" value="InterPro"/>
</dbReference>
<evidence type="ECO:0000259" key="12">
    <source>
        <dbReference type="Pfam" id="PF00717"/>
    </source>
</evidence>
<gene>
    <name evidence="14" type="primary">lexA_15</name>
    <name evidence="14" type="ORF">SDC9_57074</name>
</gene>
<keyword evidence="5 14" id="KW-0378">Hydrolase</keyword>
<evidence type="ECO:0000256" key="10">
    <source>
        <dbReference type="ARBA" id="ARBA00023204"/>
    </source>
</evidence>
<dbReference type="InterPro" id="IPR036388">
    <property type="entry name" value="WH-like_DNA-bd_sf"/>
</dbReference>
<proteinExistence type="inferred from homology"/>
<evidence type="ECO:0000256" key="8">
    <source>
        <dbReference type="ARBA" id="ARBA00023125"/>
    </source>
</evidence>
<dbReference type="HAMAP" id="MF_00015">
    <property type="entry name" value="LexA"/>
    <property type="match status" value="1"/>
</dbReference>
<dbReference type="InterPro" id="IPR006197">
    <property type="entry name" value="Peptidase_S24_LexA"/>
</dbReference>
<evidence type="ECO:0000259" key="13">
    <source>
        <dbReference type="Pfam" id="PF01726"/>
    </source>
</evidence>
<dbReference type="AlphaFoldDB" id="A0A644X3L2"/>
<evidence type="ECO:0000256" key="9">
    <source>
        <dbReference type="ARBA" id="ARBA00023163"/>
    </source>
</evidence>
<dbReference type="EC" id="3.4.21.88" evidence="14"/>
<dbReference type="InterPro" id="IPR006200">
    <property type="entry name" value="LexA"/>
</dbReference>
<protein>
    <submittedName>
        <fullName evidence="14">LexA repressor</fullName>
        <ecNumber evidence="14">3.4.21.88</ecNumber>
    </submittedName>
</protein>
<dbReference type="Pfam" id="PF01726">
    <property type="entry name" value="LexA_DNA_bind"/>
    <property type="match status" value="1"/>
</dbReference>
<dbReference type="PANTHER" id="PTHR33516">
    <property type="entry name" value="LEXA REPRESSOR"/>
    <property type="match status" value="1"/>
</dbReference>
<keyword evidence="9" id="KW-0804">Transcription</keyword>
<keyword evidence="4" id="KW-0227">DNA damage</keyword>
<keyword evidence="11" id="KW-0742">SOS response</keyword>
<evidence type="ECO:0000256" key="3">
    <source>
        <dbReference type="ARBA" id="ARBA00022705"/>
    </source>
</evidence>
<evidence type="ECO:0000256" key="4">
    <source>
        <dbReference type="ARBA" id="ARBA00022763"/>
    </source>
</evidence>
<name>A0A644X3L2_9ZZZZ</name>
<reference evidence="14" key="1">
    <citation type="submission" date="2019-08" db="EMBL/GenBank/DDBJ databases">
        <authorList>
            <person name="Kucharzyk K."/>
            <person name="Murdoch R.W."/>
            <person name="Higgins S."/>
            <person name="Loffler F."/>
        </authorList>
    </citation>
    <scope>NUCLEOTIDE SEQUENCE</scope>
</reference>
<dbReference type="FunFam" id="2.10.109.10:FF:000001">
    <property type="entry name" value="LexA repressor"/>
    <property type="match status" value="1"/>
</dbReference>
<dbReference type="Gene3D" id="2.10.109.10">
    <property type="entry name" value="Umud Fragment, subunit A"/>
    <property type="match status" value="1"/>
</dbReference>
<dbReference type="InterPro" id="IPR039418">
    <property type="entry name" value="LexA-like"/>
</dbReference>
<dbReference type="CDD" id="cd06529">
    <property type="entry name" value="S24_LexA-like"/>
    <property type="match status" value="1"/>
</dbReference>
<dbReference type="GO" id="GO:0006508">
    <property type="term" value="P:proteolysis"/>
    <property type="evidence" value="ECO:0007669"/>
    <property type="project" value="InterPro"/>
</dbReference>
<keyword evidence="8" id="KW-0238">DNA-binding</keyword>
<feature type="domain" description="LexA repressor DNA-binding" evidence="13">
    <location>
        <begin position="1"/>
        <end position="65"/>
    </location>
</feature>
<keyword evidence="2" id="KW-0678">Repressor</keyword>
<dbReference type="InterPro" id="IPR050077">
    <property type="entry name" value="LexA_repressor"/>
</dbReference>
<dbReference type="GO" id="GO:0003677">
    <property type="term" value="F:DNA binding"/>
    <property type="evidence" value="ECO:0007669"/>
    <property type="project" value="UniProtKB-KW"/>
</dbReference>
<dbReference type="GO" id="GO:0004252">
    <property type="term" value="F:serine-type endopeptidase activity"/>
    <property type="evidence" value="ECO:0007669"/>
    <property type="project" value="UniProtKB-EC"/>
</dbReference>
<accession>A0A644X3L2</accession>
<dbReference type="PANTHER" id="PTHR33516:SF2">
    <property type="entry name" value="LEXA REPRESSOR-RELATED"/>
    <property type="match status" value="1"/>
</dbReference>
<keyword evidence="7" id="KW-0805">Transcription regulation</keyword>
<feature type="domain" description="Peptidase S24/S26A/S26B/S26C" evidence="12">
    <location>
        <begin position="87"/>
        <end position="205"/>
    </location>
</feature>
<dbReference type="PRINTS" id="PR00726">
    <property type="entry name" value="LEXASERPTASE"/>
</dbReference>
<evidence type="ECO:0000256" key="5">
    <source>
        <dbReference type="ARBA" id="ARBA00022801"/>
    </source>
</evidence>
<keyword evidence="10" id="KW-0234">DNA repair</keyword>
<keyword evidence="6" id="KW-0068">Autocatalytic cleavage</keyword>
<dbReference type="InterPro" id="IPR006199">
    <property type="entry name" value="LexA_DNA-bd_dom"/>
</dbReference>
<dbReference type="GO" id="GO:0006260">
    <property type="term" value="P:DNA replication"/>
    <property type="evidence" value="ECO:0007669"/>
    <property type="project" value="UniProtKB-KW"/>
</dbReference>
<comment type="caution">
    <text evidence="14">The sequence shown here is derived from an EMBL/GenBank/DDBJ whole genome shotgun (WGS) entry which is preliminary data.</text>
</comment>
<dbReference type="SUPFAM" id="SSF51306">
    <property type="entry name" value="LexA/Signal peptidase"/>
    <property type="match status" value="1"/>
</dbReference>
<evidence type="ECO:0000256" key="11">
    <source>
        <dbReference type="ARBA" id="ARBA00023236"/>
    </source>
</evidence>
<keyword evidence="3" id="KW-0235">DNA replication</keyword>
<evidence type="ECO:0000256" key="2">
    <source>
        <dbReference type="ARBA" id="ARBA00022491"/>
    </source>
</evidence>
<evidence type="ECO:0000256" key="1">
    <source>
        <dbReference type="ARBA" id="ARBA00007484"/>
    </source>
</evidence>
<evidence type="ECO:0000256" key="6">
    <source>
        <dbReference type="ARBA" id="ARBA00022813"/>
    </source>
</evidence>
<dbReference type="GO" id="GO:0009432">
    <property type="term" value="P:SOS response"/>
    <property type="evidence" value="ECO:0007669"/>
    <property type="project" value="UniProtKB-KW"/>
</dbReference>
<dbReference type="NCBIfam" id="TIGR00498">
    <property type="entry name" value="lexA"/>
    <property type="match status" value="1"/>
</dbReference>
<evidence type="ECO:0000256" key="7">
    <source>
        <dbReference type="ARBA" id="ARBA00023015"/>
    </source>
</evidence>
<evidence type="ECO:0000313" key="14">
    <source>
        <dbReference type="EMBL" id="MPM10740.1"/>
    </source>
</evidence>
<dbReference type="SUPFAM" id="SSF46785">
    <property type="entry name" value="Winged helix' DNA-binding domain"/>
    <property type="match status" value="1"/>
</dbReference>
<dbReference type="EMBL" id="VSSQ01001736">
    <property type="protein sequence ID" value="MPM10740.1"/>
    <property type="molecule type" value="Genomic_DNA"/>
</dbReference>
<organism evidence="14">
    <name type="scientific">bioreactor metagenome</name>
    <dbReference type="NCBI Taxonomy" id="1076179"/>
    <lineage>
        <taxon>unclassified sequences</taxon>
        <taxon>metagenomes</taxon>
        <taxon>ecological metagenomes</taxon>
    </lineage>
</organism>
<dbReference type="InterPro" id="IPR036390">
    <property type="entry name" value="WH_DNA-bd_sf"/>
</dbReference>
<dbReference type="InterPro" id="IPR036286">
    <property type="entry name" value="LexA/Signal_pep-like_sf"/>
</dbReference>
<dbReference type="Gene3D" id="1.10.10.10">
    <property type="entry name" value="Winged helix-like DNA-binding domain superfamily/Winged helix DNA-binding domain"/>
    <property type="match status" value="1"/>
</dbReference>
<sequence>MKKLSDPQQVILDYMISYADEHSYPPSVREICAAVGLKSTATVHAHLQNLEKKGMITRDSSKQRAIFIHSENIPDRAEREEKKYAVPLVGHVAAGMPMLATENIEDAFPLPDVLMHGKEPEEVYMLRVEGESMRDAGIRDGDILVVNHNCSCSNGDIVVARVAGESATVKRFFREKDRVRLQPENDLFEPIYVAFNDLEISGKVIGLLRTI</sequence>